<dbReference type="EMBL" id="ML986602">
    <property type="protein sequence ID" value="KAF2265919.1"/>
    <property type="molecule type" value="Genomic_DNA"/>
</dbReference>
<feature type="transmembrane region" description="Helical" evidence="2">
    <location>
        <begin position="333"/>
        <end position="351"/>
    </location>
</feature>
<dbReference type="InterPro" id="IPR050623">
    <property type="entry name" value="Glucan_succinyl_AcylTrfase"/>
</dbReference>
<feature type="domain" description="Acyltransferase 3" evidence="3">
    <location>
        <begin position="52"/>
        <end position="429"/>
    </location>
</feature>
<name>A0A9P4N783_9PLEO</name>
<evidence type="ECO:0000256" key="1">
    <source>
        <dbReference type="SAM" id="MobiDB-lite"/>
    </source>
</evidence>
<gene>
    <name evidence="4" type="ORF">CC78DRAFT_615471</name>
</gene>
<reference evidence="5" key="1">
    <citation type="journal article" date="2020" name="Stud. Mycol.">
        <title>101 Dothideomycetes genomes: A test case for predicting lifestyles and emergence of pathogens.</title>
        <authorList>
            <person name="Haridas S."/>
            <person name="Albert R."/>
            <person name="Binder M."/>
            <person name="Bloem J."/>
            <person name="LaButti K."/>
            <person name="Salamov A."/>
            <person name="Andreopoulos B."/>
            <person name="Baker S."/>
            <person name="Barry K."/>
            <person name="Bills G."/>
            <person name="Bluhm B."/>
            <person name="Cannon C."/>
            <person name="Castanera R."/>
            <person name="Culley D."/>
            <person name="Daum C."/>
            <person name="Ezra D."/>
            <person name="Gonzalez J."/>
            <person name="Henrissat B."/>
            <person name="Kuo A."/>
            <person name="Liang C."/>
            <person name="Lipzen A."/>
            <person name="Lutzoni F."/>
            <person name="Magnuson J."/>
            <person name="Mondo S."/>
            <person name="Nolan M."/>
            <person name="Ohm R."/>
            <person name="Pangilinan J."/>
            <person name="Park H.-J."/>
            <person name="Ramirez L."/>
            <person name="Alfaro M."/>
            <person name="Sun H."/>
            <person name="Tritt A."/>
            <person name="Yoshinaga Y."/>
            <person name="Zwiers L.-H."/>
            <person name="Turgeon B."/>
            <person name="Goodwin S."/>
            <person name="Spatafora J."/>
            <person name="Crous P."/>
            <person name="Grigoriev I."/>
        </authorList>
    </citation>
    <scope>NUCLEOTIDE SEQUENCE [LARGE SCALE GENOMIC DNA]</scope>
    <source>
        <strain evidence="5">CBS 304.66</strain>
    </source>
</reference>
<organism evidence="4 5">
    <name type="scientific">Lojkania enalia</name>
    <dbReference type="NCBI Taxonomy" id="147567"/>
    <lineage>
        <taxon>Eukaryota</taxon>
        <taxon>Fungi</taxon>
        <taxon>Dikarya</taxon>
        <taxon>Ascomycota</taxon>
        <taxon>Pezizomycotina</taxon>
        <taxon>Dothideomycetes</taxon>
        <taxon>Pleosporomycetidae</taxon>
        <taxon>Pleosporales</taxon>
        <taxon>Pleosporales incertae sedis</taxon>
        <taxon>Lojkania</taxon>
    </lineage>
</organism>
<feature type="compositionally biased region" description="Low complexity" evidence="1">
    <location>
        <begin position="1"/>
        <end position="22"/>
    </location>
</feature>
<keyword evidence="2" id="KW-0812">Transmembrane</keyword>
<dbReference type="PANTHER" id="PTHR36927:SF4">
    <property type="entry name" value="BLR5718 PROTEIN"/>
    <property type="match status" value="1"/>
</dbReference>
<dbReference type="OrthoDB" id="4141464at2759"/>
<keyword evidence="5" id="KW-1185">Reference proteome</keyword>
<feature type="transmembrane region" description="Helical" evidence="2">
    <location>
        <begin position="238"/>
        <end position="258"/>
    </location>
</feature>
<evidence type="ECO:0000313" key="4">
    <source>
        <dbReference type="EMBL" id="KAF2265919.1"/>
    </source>
</evidence>
<dbReference type="PANTHER" id="PTHR36927">
    <property type="entry name" value="BLR4337 PROTEIN"/>
    <property type="match status" value="1"/>
</dbReference>
<dbReference type="Pfam" id="PF01757">
    <property type="entry name" value="Acyl_transf_3"/>
    <property type="match status" value="1"/>
</dbReference>
<dbReference type="GO" id="GO:0016747">
    <property type="term" value="F:acyltransferase activity, transferring groups other than amino-acyl groups"/>
    <property type="evidence" value="ECO:0007669"/>
    <property type="project" value="InterPro"/>
</dbReference>
<feature type="transmembrane region" description="Helical" evidence="2">
    <location>
        <begin position="416"/>
        <end position="437"/>
    </location>
</feature>
<comment type="caution">
    <text evidence="4">The sequence shown here is derived from an EMBL/GenBank/DDBJ whole genome shotgun (WGS) entry which is preliminary data.</text>
</comment>
<feature type="compositionally biased region" description="Polar residues" evidence="1">
    <location>
        <begin position="28"/>
        <end position="44"/>
    </location>
</feature>
<feature type="region of interest" description="Disordered" evidence="1">
    <location>
        <begin position="1"/>
        <end position="51"/>
    </location>
</feature>
<dbReference type="Proteomes" id="UP000800093">
    <property type="component" value="Unassembled WGS sequence"/>
</dbReference>
<dbReference type="InterPro" id="IPR002656">
    <property type="entry name" value="Acyl_transf_3_dom"/>
</dbReference>
<proteinExistence type="predicted"/>
<evidence type="ECO:0000256" key="2">
    <source>
        <dbReference type="SAM" id="Phobius"/>
    </source>
</evidence>
<feature type="transmembrane region" description="Helical" evidence="2">
    <location>
        <begin position="57"/>
        <end position="77"/>
    </location>
</feature>
<sequence length="446" mass="49296">MPLAKPSNSRQRSKPPQSSQPSEASKLPQPSQLSNPSKRPQLSQAPKLPRSHALDNLRTSLTILVIVHHVSLPYGGFGTWDYTPSSNRTPPLSSLPLLTFNTLNQTFFMATFFLLSGYFSALTATKRMRRAWVQEKWRRLGVPSVVHSVFGVGIVRGIVVCVRDGGSVREVVGACWDGVKSVRGARGAMWYPVLLFIFDIIYALLSPSTFHTAHSEAKKKLTTMQTPRSKNGLRIQTYKVLLALLCTSLSAFLVRINYPIGRHFRPLSLYPGYLPQYILFYTTGILSYTHPTPLQSLLSPHTKLSLLVLVLIITTFGLKILITDLHHMPLSTIVAYTCGGWNVYALLYAFWNEVLGALLSSLCLDVFTRWAGGEWVVGRFHVARYSYAAFLVHTPVVVLMQCAVDGWTGGGLVKTGVVGGFAVPVCWGVGWVVVRAIEGMGSRGYI</sequence>
<feature type="transmembrane region" description="Helical" evidence="2">
    <location>
        <begin position="304"/>
        <end position="321"/>
    </location>
</feature>
<feature type="transmembrane region" description="Helical" evidence="2">
    <location>
        <begin position="189"/>
        <end position="210"/>
    </location>
</feature>
<keyword evidence="2" id="KW-0472">Membrane</keyword>
<protein>
    <recommendedName>
        <fullName evidence="3">Acyltransferase 3 domain-containing protein</fullName>
    </recommendedName>
</protein>
<feature type="transmembrane region" description="Helical" evidence="2">
    <location>
        <begin position="97"/>
        <end position="119"/>
    </location>
</feature>
<evidence type="ECO:0000259" key="3">
    <source>
        <dbReference type="Pfam" id="PF01757"/>
    </source>
</evidence>
<dbReference type="AlphaFoldDB" id="A0A9P4N783"/>
<keyword evidence="2" id="KW-1133">Transmembrane helix</keyword>
<evidence type="ECO:0000313" key="5">
    <source>
        <dbReference type="Proteomes" id="UP000800093"/>
    </source>
</evidence>
<accession>A0A9P4N783</accession>